<dbReference type="AlphaFoldDB" id="A0A382NZN5"/>
<feature type="compositionally biased region" description="Basic residues" evidence="1">
    <location>
        <begin position="1"/>
        <end position="15"/>
    </location>
</feature>
<proteinExistence type="predicted"/>
<accession>A0A382NZN5</accession>
<feature type="non-terminal residue" evidence="2">
    <location>
        <position position="1"/>
    </location>
</feature>
<dbReference type="EMBL" id="UINC01103870">
    <property type="protein sequence ID" value="SVC66589.1"/>
    <property type="molecule type" value="Genomic_DNA"/>
</dbReference>
<feature type="region of interest" description="Disordered" evidence="1">
    <location>
        <begin position="1"/>
        <end position="25"/>
    </location>
</feature>
<gene>
    <name evidence="2" type="ORF">METZ01_LOCUS319443</name>
</gene>
<evidence type="ECO:0000313" key="2">
    <source>
        <dbReference type="EMBL" id="SVC66589.1"/>
    </source>
</evidence>
<reference evidence="2" key="1">
    <citation type="submission" date="2018-05" db="EMBL/GenBank/DDBJ databases">
        <authorList>
            <person name="Lanie J.A."/>
            <person name="Ng W.-L."/>
            <person name="Kazmierczak K.M."/>
            <person name="Andrzejewski T.M."/>
            <person name="Davidsen T.M."/>
            <person name="Wayne K.J."/>
            <person name="Tettelin H."/>
            <person name="Glass J.I."/>
            <person name="Rusch D."/>
            <person name="Podicherti R."/>
            <person name="Tsui H.-C.T."/>
            <person name="Winkler M.E."/>
        </authorList>
    </citation>
    <scope>NUCLEOTIDE SEQUENCE</scope>
</reference>
<protein>
    <submittedName>
        <fullName evidence="2">Uncharacterized protein</fullName>
    </submittedName>
</protein>
<feature type="non-terminal residue" evidence="2">
    <location>
        <position position="25"/>
    </location>
</feature>
<organism evidence="2">
    <name type="scientific">marine metagenome</name>
    <dbReference type="NCBI Taxonomy" id="408172"/>
    <lineage>
        <taxon>unclassified sequences</taxon>
        <taxon>metagenomes</taxon>
        <taxon>ecological metagenomes</taxon>
    </lineage>
</organism>
<sequence>TVVVRERKKMSHARCRSFTTSSRLL</sequence>
<evidence type="ECO:0000256" key="1">
    <source>
        <dbReference type="SAM" id="MobiDB-lite"/>
    </source>
</evidence>
<name>A0A382NZN5_9ZZZZ</name>